<organism evidence="2 3">
    <name type="scientific">Deefgea tanakiae</name>
    <dbReference type="NCBI Taxonomy" id="2865840"/>
    <lineage>
        <taxon>Bacteria</taxon>
        <taxon>Pseudomonadati</taxon>
        <taxon>Pseudomonadota</taxon>
        <taxon>Betaproteobacteria</taxon>
        <taxon>Neisseriales</taxon>
        <taxon>Chitinibacteraceae</taxon>
        <taxon>Deefgea</taxon>
    </lineage>
</organism>
<proteinExistence type="predicted"/>
<protein>
    <submittedName>
        <fullName evidence="2">Competence/damage-inducible protein A</fullName>
    </submittedName>
</protein>
<reference evidence="2 3" key="1">
    <citation type="submission" date="2021-08" db="EMBL/GenBank/DDBJ databases">
        <title>complete genome sequencing of Deefgea sp. D25.</title>
        <authorList>
            <person name="Bae J.-W."/>
            <person name="Gim D.-H."/>
        </authorList>
    </citation>
    <scope>NUCLEOTIDE SEQUENCE [LARGE SCALE GENOMIC DNA]</scope>
    <source>
        <strain evidence="2 3">D25</strain>
    </source>
</reference>
<gene>
    <name evidence="2" type="ORF">K4H28_05150</name>
</gene>
<dbReference type="InterPro" id="IPR036425">
    <property type="entry name" value="MoaB/Mog-like_dom_sf"/>
</dbReference>
<dbReference type="CDD" id="cd00885">
    <property type="entry name" value="cinA"/>
    <property type="match status" value="1"/>
</dbReference>
<dbReference type="Proteomes" id="UP000825679">
    <property type="component" value="Chromosome"/>
</dbReference>
<dbReference type="Pfam" id="PF00994">
    <property type="entry name" value="MoCF_biosynth"/>
    <property type="match status" value="1"/>
</dbReference>
<evidence type="ECO:0000259" key="1">
    <source>
        <dbReference type="SMART" id="SM00852"/>
    </source>
</evidence>
<dbReference type="InterPro" id="IPR050101">
    <property type="entry name" value="CinA"/>
</dbReference>
<dbReference type="EMBL" id="CP081150">
    <property type="protein sequence ID" value="QZA78796.1"/>
    <property type="molecule type" value="Genomic_DNA"/>
</dbReference>
<name>A0ABX8Z878_9NEIS</name>
<accession>A0ABX8Z878</accession>
<dbReference type="PANTHER" id="PTHR13939">
    <property type="entry name" value="NICOTINAMIDE-NUCLEOTIDE AMIDOHYDROLASE PNCC"/>
    <property type="match status" value="1"/>
</dbReference>
<evidence type="ECO:0000313" key="3">
    <source>
        <dbReference type="Proteomes" id="UP000825679"/>
    </source>
</evidence>
<dbReference type="Gene3D" id="3.40.980.10">
    <property type="entry name" value="MoaB/Mog-like domain"/>
    <property type="match status" value="1"/>
</dbReference>
<keyword evidence="3" id="KW-1185">Reference proteome</keyword>
<evidence type="ECO:0000313" key="2">
    <source>
        <dbReference type="EMBL" id="QZA78796.1"/>
    </source>
</evidence>
<dbReference type="InterPro" id="IPR001453">
    <property type="entry name" value="MoaB/Mog_dom"/>
</dbReference>
<dbReference type="RefSeq" id="WP_221007316.1">
    <property type="nucleotide sequence ID" value="NZ_CP081150.1"/>
</dbReference>
<dbReference type="SUPFAM" id="SSF53218">
    <property type="entry name" value="Molybdenum cofactor biosynthesis proteins"/>
    <property type="match status" value="1"/>
</dbReference>
<sequence>MARFTLLIIGDEILNGRRQDQHFAAILQRLQQRGHTLDAVLYLADNSQTLIETFQRTLAQDLHVISCGGIGATPDDYTRSALASALNRPLCRQAEAAQLIEDKFGSDAYPHRIKMADLPEGAIIIPNPVNQVAGCSIENHYLLPGFPSMAWPMVDWLLDQYYEEAPNTYRQSITVLNAKESDLIPLMQELVSTWPTLAFSSLPSFGNSHCAEPHVELSVQGDVDAVKQAIEFLNTNLSAMNYQQYHKAPVTS</sequence>
<dbReference type="SMART" id="SM00852">
    <property type="entry name" value="MoCF_biosynth"/>
    <property type="match status" value="1"/>
</dbReference>
<feature type="domain" description="MoaB/Mog" evidence="1">
    <location>
        <begin position="5"/>
        <end position="165"/>
    </location>
</feature>
<dbReference type="PANTHER" id="PTHR13939:SF0">
    <property type="entry name" value="NMN AMIDOHYDROLASE-LIKE PROTEIN YFAY"/>
    <property type="match status" value="1"/>
</dbReference>